<dbReference type="InterPro" id="IPR012337">
    <property type="entry name" value="RNaseH-like_sf"/>
</dbReference>
<evidence type="ECO:0000313" key="4">
    <source>
        <dbReference type="Proteomes" id="UP001454036"/>
    </source>
</evidence>
<protein>
    <submittedName>
        <fullName evidence="3">mRNA polyadenylation factor</fullName>
    </submittedName>
</protein>
<dbReference type="SUPFAM" id="SSF53098">
    <property type="entry name" value="Ribonuclease H-like"/>
    <property type="match status" value="1"/>
</dbReference>
<dbReference type="GO" id="GO:0003723">
    <property type="term" value="F:RNA binding"/>
    <property type="evidence" value="ECO:0007669"/>
    <property type="project" value="TreeGrafter"/>
</dbReference>
<dbReference type="InterPro" id="IPR051181">
    <property type="entry name" value="CAF1_poly(A)_ribonucleases"/>
</dbReference>
<dbReference type="InterPro" id="IPR036397">
    <property type="entry name" value="RNaseH_sf"/>
</dbReference>
<dbReference type="AlphaFoldDB" id="A0AAV3PM64"/>
<comment type="similarity">
    <text evidence="2">Belongs to the CAF1 family.</text>
</comment>
<sequence length="687" mass="77766">MNKLKILTRPVLQTRIFCSSSSSFTIKNVTKSNLEEALTDLRGHVKGADFVAIDLEMTGVKSAPWRESFDFDRFDIQYLKVKDSADKFAVVQFGVCPFRWDPLKASFIAHPYNFYIFPRQEIAGGPSPEFLCQTSSIDFLARYQFDFNMCIREGISYLSRSQEEEALRHLYSRYKYESPKSVHNLKEPTDTKLARVSDILFSERMKNKVCKWRDSLLQDRGIRSECQPSSNNSSQNCQTTFFKSRPALVLDGFSSHQLHLLKMVTKKITDLEYICVPADTCCSQHLIVYTDSANDRELLRREVVDCLRDEAIMKIKAASGFRRVIDLLCTEQKLIVGHHCFLDIAHVYNKFIGPLPLTAGEYSARVQEYFPYIIDTKVLLNTSNVFQHTVKKSNTSLSKAFSLFCPQIASGVTSSALADNLWVKVEVQVDDQRSSNWNSGAKHEAGYDAFMTGCLFAQACSHLDVKFPLPHQLVELRNNEKLQKYVNHLYLSWKSGEIINLETGKISEESSAPNKHQCRYSKVLFANIVVLWGFPCHLKANDIRECLSKVFGPTCVTSIYNIDESAVFIQFGNEELVHGFLELTETLKKTNSPISILHPLSKILKGGSTQAGNYDVYKEICSSPVSKVLFADQAEAVCIDWKTRLVKATADDSECLGNIEDKEYALSVDQADESADLIYPVEAQSSK</sequence>
<dbReference type="PANTHER" id="PTHR15092">
    <property type="entry name" value="POLY A -SPECIFIC RIBONUCLEASE/TARGET OF EGR1, MEMBER 1"/>
    <property type="match status" value="1"/>
</dbReference>
<comment type="cofactor">
    <cofactor evidence="1">
        <name>a divalent metal cation</name>
        <dbReference type="ChEBI" id="CHEBI:60240"/>
    </cofactor>
</comment>
<evidence type="ECO:0000256" key="1">
    <source>
        <dbReference type="ARBA" id="ARBA00001968"/>
    </source>
</evidence>
<name>A0AAV3PM64_LITER</name>
<dbReference type="GO" id="GO:0000175">
    <property type="term" value="F:3'-5'-RNA exonuclease activity"/>
    <property type="evidence" value="ECO:0007669"/>
    <property type="project" value="TreeGrafter"/>
</dbReference>
<evidence type="ECO:0000256" key="2">
    <source>
        <dbReference type="ARBA" id="ARBA00008372"/>
    </source>
</evidence>
<accession>A0AAV3PM64</accession>
<dbReference type="Pfam" id="PF04857">
    <property type="entry name" value="CAF1"/>
    <property type="match status" value="1"/>
</dbReference>
<organism evidence="3 4">
    <name type="scientific">Lithospermum erythrorhizon</name>
    <name type="common">Purple gromwell</name>
    <name type="synonym">Lithospermum officinale var. erythrorhizon</name>
    <dbReference type="NCBI Taxonomy" id="34254"/>
    <lineage>
        <taxon>Eukaryota</taxon>
        <taxon>Viridiplantae</taxon>
        <taxon>Streptophyta</taxon>
        <taxon>Embryophyta</taxon>
        <taxon>Tracheophyta</taxon>
        <taxon>Spermatophyta</taxon>
        <taxon>Magnoliopsida</taxon>
        <taxon>eudicotyledons</taxon>
        <taxon>Gunneridae</taxon>
        <taxon>Pentapetalae</taxon>
        <taxon>asterids</taxon>
        <taxon>lamiids</taxon>
        <taxon>Boraginales</taxon>
        <taxon>Boraginaceae</taxon>
        <taxon>Boraginoideae</taxon>
        <taxon>Lithospermeae</taxon>
        <taxon>Lithospermum</taxon>
    </lineage>
</organism>
<dbReference type="PANTHER" id="PTHR15092:SF22">
    <property type="entry name" value="POLY(A)-SPECIFIC RIBONUCLEASE PNLDC1"/>
    <property type="match status" value="1"/>
</dbReference>
<evidence type="ECO:0000313" key="3">
    <source>
        <dbReference type="EMBL" id="GAA0152709.1"/>
    </source>
</evidence>
<proteinExistence type="inferred from homology"/>
<keyword evidence="4" id="KW-1185">Reference proteome</keyword>
<dbReference type="EMBL" id="BAABME010002032">
    <property type="protein sequence ID" value="GAA0152709.1"/>
    <property type="molecule type" value="Genomic_DNA"/>
</dbReference>
<dbReference type="InterPro" id="IPR006941">
    <property type="entry name" value="RNase_CAF1"/>
</dbReference>
<gene>
    <name evidence="3" type="ORF">LIER_11122</name>
</gene>
<comment type="caution">
    <text evidence="3">The sequence shown here is derived from an EMBL/GenBank/DDBJ whole genome shotgun (WGS) entry which is preliminary data.</text>
</comment>
<dbReference type="Proteomes" id="UP001454036">
    <property type="component" value="Unassembled WGS sequence"/>
</dbReference>
<reference evidence="3 4" key="1">
    <citation type="submission" date="2024-01" db="EMBL/GenBank/DDBJ databases">
        <title>The complete chloroplast genome sequence of Lithospermum erythrorhizon: insights into the phylogenetic relationship among Boraginaceae species and the maternal lineages of purple gromwells.</title>
        <authorList>
            <person name="Okada T."/>
            <person name="Watanabe K."/>
        </authorList>
    </citation>
    <scope>NUCLEOTIDE SEQUENCE [LARGE SCALE GENOMIC DNA]</scope>
</reference>
<dbReference type="Gene3D" id="3.30.420.10">
    <property type="entry name" value="Ribonuclease H-like superfamily/Ribonuclease H"/>
    <property type="match status" value="2"/>
</dbReference>